<keyword evidence="3 5" id="KW-1133">Transmembrane helix</keyword>
<feature type="transmembrane region" description="Helical" evidence="5">
    <location>
        <begin position="57"/>
        <end position="78"/>
    </location>
</feature>
<sequence length="135" mass="14830">MLAAVVCWATYGVVSKSKGKDINPVALTYYSFLFCCIFSIPLLILEKPWTFIFKIPTSAWIATLYMSVFASVIGYLVQQMAIKEIGPSRASIFINLVPVFSIVLAVCILGEELVPVKILTAILIITGVYICQKAS</sequence>
<dbReference type="EMBL" id="VSSQ01088569">
    <property type="protein sequence ID" value="MPN35160.1"/>
    <property type="molecule type" value="Genomic_DNA"/>
</dbReference>
<keyword evidence="2 5" id="KW-0812">Transmembrane</keyword>
<gene>
    <name evidence="7" type="ORF">SDC9_182655</name>
</gene>
<evidence type="ECO:0000256" key="3">
    <source>
        <dbReference type="ARBA" id="ARBA00022989"/>
    </source>
</evidence>
<evidence type="ECO:0000256" key="4">
    <source>
        <dbReference type="ARBA" id="ARBA00023136"/>
    </source>
</evidence>
<dbReference type="AlphaFoldDB" id="A0A645H8Y4"/>
<reference evidence="7" key="1">
    <citation type="submission" date="2019-08" db="EMBL/GenBank/DDBJ databases">
        <authorList>
            <person name="Kucharzyk K."/>
            <person name="Murdoch R.W."/>
            <person name="Higgins S."/>
            <person name="Loffler F."/>
        </authorList>
    </citation>
    <scope>NUCLEOTIDE SEQUENCE</scope>
</reference>
<dbReference type="Gene3D" id="1.10.3730.20">
    <property type="match status" value="1"/>
</dbReference>
<feature type="transmembrane region" description="Helical" evidence="5">
    <location>
        <begin position="114"/>
        <end position="131"/>
    </location>
</feature>
<dbReference type="Pfam" id="PF00892">
    <property type="entry name" value="EamA"/>
    <property type="match status" value="1"/>
</dbReference>
<dbReference type="InterPro" id="IPR037185">
    <property type="entry name" value="EmrE-like"/>
</dbReference>
<dbReference type="InterPro" id="IPR000620">
    <property type="entry name" value="EamA_dom"/>
</dbReference>
<dbReference type="PANTHER" id="PTHR32322:SF2">
    <property type="entry name" value="EAMA DOMAIN-CONTAINING PROTEIN"/>
    <property type="match status" value="1"/>
</dbReference>
<proteinExistence type="predicted"/>
<name>A0A645H8Y4_9ZZZZ</name>
<dbReference type="PANTHER" id="PTHR32322">
    <property type="entry name" value="INNER MEMBRANE TRANSPORTER"/>
    <property type="match status" value="1"/>
</dbReference>
<comment type="subcellular location">
    <subcellularLocation>
        <location evidence="1">Membrane</location>
        <topology evidence="1">Multi-pass membrane protein</topology>
    </subcellularLocation>
</comment>
<keyword evidence="4 5" id="KW-0472">Membrane</keyword>
<organism evidence="7">
    <name type="scientific">bioreactor metagenome</name>
    <dbReference type="NCBI Taxonomy" id="1076179"/>
    <lineage>
        <taxon>unclassified sequences</taxon>
        <taxon>metagenomes</taxon>
        <taxon>ecological metagenomes</taxon>
    </lineage>
</organism>
<evidence type="ECO:0000256" key="2">
    <source>
        <dbReference type="ARBA" id="ARBA00022692"/>
    </source>
</evidence>
<dbReference type="InterPro" id="IPR050638">
    <property type="entry name" value="AA-Vitamin_Transporters"/>
</dbReference>
<dbReference type="SUPFAM" id="SSF103481">
    <property type="entry name" value="Multidrug resistance efflux transporter EmrE"/>
    <property type="match status" value="1"/>
</dbReference>
<evidence type="ECO:0000313" key="7">
    <source>
        <dbReference type="EMBL" id="MPN35160.1"/>
    </source>
</evidence>
<comment type="caution">
    <text evidence="7">The sequence shown here is derived from an EMBL/GenBank/DDBJ whole genome shotgun (WGS) entry which is preliminary data.</text>
</comment>
<evidence type="ECO:0000259" key="6">
    <source>
        <dbReference type="Pfam" id="PF00892"/>
    </source>
</evidence>
<feature type="transmembrane region" description="Helical" evidence="5">
    <location>
        <begin position="26"/>
        <end position="45"/>
    </location>
</feature>
<protein>
    <recommendedName>
        <fullName evidence="6">EamA domain-containing protein</fullName>
    </recommendedName>
</protein>
<dbReference type="GO" id="GO:0016020">
    <property type="term" value="C:membrane"/>
    <property type="evidence" value="ECO:0007669"/>
    <property type="project" value="UniProtKB-SubCell"/>
</dbReference>
<evidence type="ECO:0000256" key="5">
    <source>
        <dbReference type="SAM" id="Phobius"/>
    </source>
</evidence>
<feature type="domain" description="EamA" evidence="6">
    <location>
        <begin position="1"/>
        <end position="130"/>
    </location>
</feature>
<evidence type="ECO:0000256" key="1">
    <source>
        <dbReference type="ARBA" id="ARBA00004141"/>
    </source>
</evidence>
<feature type="transmembrane region" description="Helical" evidence="5">
    <location>
        <begin position="90"/>
        <end position="108"/>
    </location>
</feature>
<accession>A0A645H8Y4</accession>